<dbReference type="EMBL" id="JAOYFB010000037">
    <property type="protein sequence ID" value="KAK4025177.1"/>
    <property type="molecule type" value="Genomic_DNA"/>
</dbReference>
<dbReference type="Proteomes" id="UP001234178">
    <property type="component" value="Unassembled WGS sequence"/>
</dbReference>
<accession>A0ABR0AJ81</accession>
<comment type="caution">
    <text evidence="1">The sequence shown here is derived from an EMBL/GenBank/DDBJ whole genome shotgun (WGS) entry which is preliminary data.</text>
</comment>
<name>A0ABR0AJ81_9CRUS</name>
<keyword evidence="2" id="KW-1185">Reference proteome</keyword>
<evidence type="ECO:0000313" key="2">
    <source>
        <dbReference type="Proteomes" id="UP001234178"/>
    </source>
</evidence>
<protein>
    <submittedName>
        <fullName evidence="1">Uncharacterized protein</fullName>
    </submittedName>
</protein>
<reference evidence="1 2" key="1">
    <citation type="journal article" date="2023" name="Nucleic Acids Res.">
        <title>The hologenome of Daphnia magna reveals possible DNA methylation and microbiome-mediated evolution of the host genome.</title>
        <authorList>
            <person name="Chaturvedi A."/>
            <person name="Li X."/>
            <person name="Dhandapani V."/>
            <person name="Marshall H."/>
            <person name="Kissane S."/>
            <person name="Cuenca-Cambronero M."/>
            <person name="Asole G."/>
            <person name="Calvet F."/>
            <person name="Ruiz-Romero M."/>
            <person name="Marangio P."/>
            <person name="Guigo R."/>
            <person name="Rago D."/>
            <person name="Mirbahai L."/>
            <person name="Eastwood N."/>
            <person name="Colbourne J.K."/>
            <person name="Zhou J."/>
            <person name="Mallon E."/>
            <person name="Orsini L."/>
        </authorList>
    </citation>
    <scope>NUCLEOTIDE SEQUENCE [LARGE SCALE GENOMIC DNA]</scope>
    <source>
        <strain evidence="1">LRV0_1</strain>
    </source>
</reference>
<evidence type="ECO:0000313" key="1">
    <source>
        <dbReference type="EMBL" id="KAK4025177.1"/>
    </source>
</evidence>
<gene>
    <name evidence="1" type="ORF">OUZ56_010677</name>
</gene>
<organism evidence="1 2">
    <name type="scientific">Daphnia magna</name>
    <dbReference type="NCBI Taxonomy" id="35525"/>
    <lineage>
        <taxon>Eukaryota</taxon>
        <taxon>Metazoa</taxon>
        <taxon>Ecdysozoa</taxon>
        <taxon>Arthropoda</taxon>
        <taxon>Crustacea</taxon>
        <taxon>Branchiopoda</taxon>
        <taxon>Diplostraca</taxon>
        <taxon>Cladocera</taxon>
        <taxon>Anomopoda</taxon>
        <taxon>Daphniidae</taxon>
        <taxon>Daphnia</taxon>
    </lineage>
</organism>
<sequence length="75" mass="8350">MTYGHLGETEEKNETASLKKALWKMCTKNASRLMEKSSRLIGKSSCRAEKCIALLAAIAQNHHEAFLRAVAMIDI</sequence>
<proteinExistence type="predicted"/>